<dbReference type="GO" id="GO:0048870">
    <property type="term" value="P:cell motility"/>
    <property type="evidence" value="ECO:0007669"/>
    <property type="project" value="TreeGrafter"/>
</dbReference>
<dbReference type="EMBL" id="BEYU01000226">
    <property type="protein sequence ID" value="GBG34883.1"/>
    <property type="molecule type" value="Genomic_DNA"/>
</dbReference>
<dbReference type="InParanoid" id="A0A2R5H1C5"/>
<evidence type="ECO:0000313" key="10">
    <source>
        <dbReference type="Proteomes" id="UP000241890"/>
    </source>
</evidence>
<accession>A0A2R5H1C5</accession>
<feature type="compositionally biased region" description="Basic and acidic residues" evidence="5">
    <location>
        <begin position="19"/>
        <end position="34"/>
    </location>
</feature>
<dbReference type="OrthoDB" id="10262874at2759"/>
<dbReference type="PANTHER" id="PTHR35249">
    <property type="entry name" value="DYNEIN REGULATORY COMPLEX SUBUNIT 7"/>
    <property type="match status" value="1"/>
</dbReference>
<dbReference type="InterPro" id="IPR056291">
    <property type="entry name" value="MORN_DRC7"/>
</dbReference>
<keyword evidence="2" id="KW-0963">Cytoplasm</keyword>
<comment type="subcellular location">
    <subcellularLocation>
        <location evidence="1">Cytoplasm</location>
        <location evidence="1">Cytoskeleton</location>
    </subcellularLocation>
</comment>
<evidence type="ECO:0000313" key="9">
    <source>
        <dbReference type="EMBL" id="GBG34883.1"/>
    </source>
</evidence>
<feature type="compositionally biased region" description="Basic and acidic residues" evidence="5">
    <location>
        <begin position="406"/>
        <end position="418"/>
    </location>
</feature>
<feature type="compositionally biased region" description="Basic and acidic residues" evidence="5">
    <location>
        <begin position="537"/>
        <end position="547"/>
    </location>
</feature>
<feature type="region of interest" description="Disordered" evidence="5">
    <location>
        <begin position="317"/>
        <end position="388"/>
    </location>
</feature>
<dbReference type="InterPro" id="IPR056292">
    <property type="entry name" value="DRC7_C"/>
</dbReference>
<evidence type="ECO:0000259" key="6">
    <source>
        <dbReference type="Pfam" id="PF24656"/>
    </source>
</evidence>
<dbReference type="GO" id="GO:0031514">
    <property type="term" value="C:motile cilium"/>
    <property type="evidence" value="ECO:0007669"/>
    <property type="project" value="TreeGrafter"/>
</dbReference>
<comment type="caution">
    <text evidence="9">The sequence shown here is derived from an EMBL/GenBank/DDBJ whole genome shotgun (WGS) entry which is preliminary data.</text>
</comment>
<keyword evidence="3" id="KW-0206">Cytoskeleton</keyword>
<feature type="coiled-coil region" evidence="4">
    <location>
        <begin position="941"/>
        <end position="987"/>
    </location>
</feature>
<reference evidence="9 10" key="1">
    <citation type="submission" date="2017-12" db="EMBL/GenBank/DDBJ databases">
        <title>Sequencing, de novo assembly and annotation of complete genome of a new Thraustochytrid species, strain FCC1311.</title>
        <authorList>
            <person name="Sedici K."/>
            <person name="Godart F."/>
            <person name="Aiese Cigliano R."/>
            <person name="Sanseverino W."/>
            <person name="Barakat M."/>
            <person name="Ortet P."/>
            <person name="Marechal E."/>
            <person name="Cagnac O."/>
            <person name="Amato A."/>
        </authorList>
    </citation>
    <scope>NUCLEOTIDE SEQUENCE [LARGE SCALE GENOMIC DNA]</scope>
</reference>
<organism evidence="9 10">
    <name type="scientific">Hondaea fermentalgiana</name>
    <dbReference type="NCBI Taxonomy" id="2315210"/>
    <lineage>
        <taxon>Eukaryota</taxon>
        <taxon>Sar</taxon>
        <taxon>Stramenopiles</taxon>
        <taxon>Bigyra</taxon>
        <taxon>Labyrinthulomycetes</taxon>
        <taxon>Thraustochytrida</taxon>
        <taxon>Thraustochytriidae</taxon>
        <taxon>Hondaea</taxon>
    </lineage>
</organism>
<evidence type="ECO:0000256" key="2">
    <source>
        <dbReference type="ARBA" id="ARBA00022490"/>
    </source>
</evidence>
<dbReference type="Pfam" id="PF24667">
    <property type="entry name" value="MORN_DRC7"/>
    <property type="match status" value="2"/>
</dbReference>
<evidence type="ECO:0000259" key="7">
    <source>
        <dbReference type="Pfam" id="PF24667"/>
    </source>
</evidence>
<evidence type="ECO:0000259" key="8">
    <source>
        <dbReference type="Pfam" id="PF24671"/>
    </source>
</evidence>
<feature type="compositionally biased region" description="Acidic residues" evidence="5">
    <location>
        <begin position="560"/>
        <end position="571"/>
    </location>
</feature>
<dbReference type="InterPro" id="IPR033551">
    <property type="entry name" value="DRC7/lobo"/>
</dbReference>
<dbReference type="Proteomes" id="UP000241890">
    <property type="component" value="Unassembled WGS sequence"/>
</dbReference>
<feature type="domain" description="CEP76/DRC7 peptidase-like" evidence="6">
    <location>
        <begin position="450"/>
        <end position="525"/>
    </location>
</feature>
<keyword evidence="4" id="KW-0175">Coiled coil</keyword>
<sequence>MPSEEMSADEANAMPELLLHSRGEKETKEGKEADVGESDAVSDLADLNENEESARDLFLKDQVYTYEGLFSTKDARIQNALADAAPYAYQENSRKEELCLEYVNNFVRQFESLFPDRKKLFVAPKNECGIRKFVCTTIRPTQLPFRALYNIAPAADFFAHFMQYEPLANPIAPPTHLPSPTLTLQHQVGDAFDLSTLLCSYLVGSGYDAYCVYGYAPRDVTLLNRTEEECPLLLGKGYVPADVEDVELEDLRPPEVRAATESKARDAEDAAGVPPAASGQQTAEQSADIIADADGSAESKQAGDDAEEANEATDAMGAVTTSGDGDNNGDASEGKAQDTEDAEAQGENNEDTGGEGDGEDAGAGDAPQSEEGGPAAAANGDDTGEDPYEIVASGLRKSKYLQRLEEDQRQAQEAKEAIEASNQYDEQAEEERAYLAAKAASPEPQDPIANERVHCWILVRAGKRQLDKTFFLEPTTGKLYDLRGSPYLGVEAVWNNKNYWVNMQNESDDPMNISYNLELTEHWEHIFVDSLSQVEDKAATPEDHDVQADLGSGGVLAQPAEDEEEEAEDETKEQKDEAILDLPPTWVEKLVLSRDAFRRRFNTTGQRTQLFLKSKLESYAPYLHPHGLVQRLVLFRDHARTMPIQVREYFANRRDKLTCRTRYPLQSRIVEEFAEGRGSGLRCIDEVIGKSRDVLFYKGSRLDGLVQRFEIMSEEIVERYEHRDDHLETRSMRLASLQDGEGNDGGRSAGGASASGQSAAEQKRGEAGSKHVMTLPRAHQGGDLSILQMKEVFSRDLDKDADEDICKRTFSLVEGSISIVFHYAKGRITRSSRVFHKDSGAPPEIELAGSFAKPLRQCEIDAEIQVNLQAEKDCYQTIRDMEREIQDILALRKREEANVVLNKSIFDTARERSKQQVVKDTETKEEEAKNPLHVDYLTPFLQDAKDLAKISRAEAEAARDACLKSLKERLLERANIIQCRLDEENAQLAKRQAAFQRSRDHVDGADIEFERFCSEAMFRIQILEQRLARHEESALSVYANLDQKLRSDPRLEILF</sequence>
<gene>
    <name evidence="9" type="ORF">FCC1311_111062</name>
</gene>
<feature type="domain" description="Dynein regulatory complex subunit 7 C-terminal" evidence="8">
    <location>
        <begin position="949"/>
        <end position="1054"/>
    </location>
</feature>
<feature type="region of interest" description="Disordered" evidence="5">
    <location>
        <begin position="1"/>
        <end position="42"/>
    </location>
</feature>
<evidence type="ECO:0000256" key="5">
    <source>
        <dbReference type="SAM" id="MobiDB-lite"/>
    </source>
</evidence>
<feature type="compositionally biased region" description="Acidic residues" evidence="5">
    <location>
        <begin position="339"/>
        <end position="362"/>
    </location>
</feature>
<dbReference type="PANTHER" id="PTHR35249:SF2">
    <property type="entry name" value="DYNEIN REGULATORY COMPLEX SUBUNIT 7"/>
    <property type="match status" value="1"/>
</dbReference>
<feature type="region of interest" description="Disordered" evidence="5">
    <location>
        <begin position="406"/>
        <end position="446"/>
    </location>
</feature>
<dbReference type="GO" id="GO:0005856">
    <property type="term" value="C:cytoskeleton"/>
    <property type="evidence" value="ECO:0007669"/>
    <property type="project" value="UniProtKB-SubCell"/>
</dbReference>
<dbReference type="AlphaFoldDB" id="A0A2R5H1C5"/>
<name>A0A2R5H1C5_9STRA</name>
<feature type="region of interest" description="Disordered" evidence="5">
    <location>
        <begin position="737"/>
        <end position="770"/>
    </location>
</feature>
<feature type="compositionally biased region" description="Low complexity" evidence="5">
    <location>
        <begin position="750"/>
        <end position="760"/>
    </location>
</feature>
<evidence type="ECO:0000256" key="1">
    <source>
        <dbReference type="ARBA" id="ARBA00004245"/>
    </source>
</evidence>
<feature type="domain" description="Dynein regulatory complex subunit 7 MORN" evidence="7">
    <location>
        <begin position="781"/>
        <end position="902"/>
    </location>
</feature>
<dbReference type="InterPro" id="IPR056290">
    <property type="entry name" value="CEPT76/DRC7_peptidase-like_dom"/>
</dbReference>
<protein>
    <submittedName>
        <fullName evidence="9">Dynein regulatory complex subunit 7</fullName>
    </submittedName>
</protein>
<feature type="region of interest" description="Disordered" evidence="5">
    <location>
        <begin position="537"/>
        <end position="578"/>
    </location>
</feature>
<evidence type="ECO:0000256" key="4">
    <source>
        <dbReference type="SAM" id="Coils"/>
    </source>
</evidence>
<dbReference type="Pfam" id="PF24671">
    <property type="entry name" value="DRC7_C"/>
    <property type="match status" value="1"/>
</dbReference>
<evidence type="ECO:0000256" key="3">
    <source>
        <dbReference type="ARBA" id="ARBA00023212"/>
    </source>
</evidence>
<feature type="region of interest" description="Disordered" evidence="5">
    <location>
        <begin position="245"/>
        <end position="286"/>
    </location>
</feature>
<keyword evidence="10" id="KW-1185">Reference proteome</keyword>
<dbReference type="Pfam" id="PF24656">
    <property type="entry name" value="CEPT76_peptidase"/>
    <property type="match status" value="1"/>
</dbReference>
<proteinExistence type="predicted"/>
<feature type="domain" description="Dynein regulatory complex subunit 7 MORN" evidence="7">
    <location>
        <begin position="604"/>
        <end position="734"/>
    </location>
</feature>
<feature type="compositionally biased region" description="Basic and acidic residues" evidence="5">
    <location>
        <begin position="249"/>
        <end position="268"/>
    </location>
</feature>